<gene>
    <name evidence="1" type="ORF">CSAL01_13153</name>
</gene>
<protein>
    <submittedName>
        <fullName evidence="1">Uncharacterized protein</fullName>
    </submittedName>
</protein>
<sequence length="293" mass="33079">MADAIETAASVVGLVGALLKTVQEIRKGRANQVREEPRLQVPAVVDQLEILRAIVEELYQLFKKLQEKSRRRTFPRFTKALVTQDADETEVAYISNRLANATAELDTGINVIQADLTGKAVKLLEGIDSKAHQDTNLSEFTDPEFLSNLSSVHPSKDVAHFRHFYQTSASPFDCGQLARNLKDRKGMPFMFFDDETGLGHSMFTFAIVNDLRIYYGYYTTAYFLCKDTGSDPRPLITTSTILGGLTRILLRLLYHSDSSLLTQQNRTFGHELKTYSDEIDRAGSFHRILDEIF</sequence>
<reference evidence="1 2" key="1">
    <citation type="submission" date="2014-02" db="EMBL/GenBank/DDBJ databases">
        <title>The genome sequence of Colletotrichum salicis CBS 607.94.</title>
        <authorList>
            <person name="Baroncelli R."/>
            <person name="Thon M.R."/>
        </authorList>
    </citation>
    <scope>NUCLEOTIDE SEQUENCE [LARGE SCALE GENOMIC DNA]</scope>
    <source>
        <strain evidence="1 2">CBS 607.94</strain>
    </source>
</reference>
<organism evidence="1 2">
    <name type="scientific">Colletotrichum salicis</name>
    <dbReference type="NCBI Taxonomy" id="1209931"/>
    <lineage>
        <taxon>Eukaryota</taxon>
        <taxon>Fungi</taxon>
        <taxon>Dikarya</taxon>
        <taxon>Ascomycota</taxon>
        <taxon>Pezizomycotina</taxon>
        <taxon>Sordariomycetes</taxon>
        <taxon>Hypocreomycetidae</taxon>
        <taxon>Glomerellales</taxon>
        <taxon>Glomerellaceae</taxon>
        <taxon>Colletotrichum</taxon>
        <taxon>Colletotrichum acutatum species complex</taxon>
    </lineage>
</organism>
<proteinExistence type="predicted"/>
<accession>A0A135UVX0</accession>
<dbReference type="AlphaFoldDB" id="A0A135UVX0"/>
<evidence type="ECO:0000313" key="2">
    <source>
        <dbReference type="Proteomes" id="UP000070121"/>
    </source>
</evidence>
<dbReference type="EMBL" id="JFFI01000967">
    <property type="protein sequence ID" value="KXH64487.1"/>
    <property type="molecule type" value="Genomic_DNA"/>
</dbReference>
<dbReference type="OrthoDB" id="3559235at2759"/>
<dbReference type="Proteomes" id="UP000070121">
    <property type="component" value="Unassembled WGS sequence"/>
</dbReference>
<comment type="caution">
    <text evidence="1">The sequence shown here is derived from an EMBL/GenBank/DDBJ whole genome shotgun (WGS) entry which is preliminary data.</text>
</comment>
<keyword evidence="2" id="KW-1185">Reference proteome</keyword>
<name>A0A135UVX0_9PEZI</name>
<evidence type="ECO:0000313" key="1">
    <source>
        <dbReference type="EMBL" id="KXH64487.1"/>
    </source>
</evidence>